<dbReference type="OrthoDB" id="197688at2"/>
<evidence type="ECO:0000259" key="2">
    <source>
        <dbReference type="Pfam" id="PF22815"/>
    </source>
</evidence>
<dbReference type="Proteomes" id="UP000007013">
    <property type="component" value="Chromosome"/>
</dbReference>
<dbReference type="STRING" id="452637.Oter_1017"/>
<name>B1ZXT7_OPITP</name>
<feature type="domain" description="CBM6/CBM35/CBM36-like 1" evidence="2">
    <location>
        <begin position="37"/>
        <end position="188"/>
    </location>
</feature>
<evidence type="ECO:0000259" key="3">
    <source>
        <dbReference type="Pfam" id="PF22816"/>
    </source>
</evidence>
<protein>
    <submittedName>
        <fullName evidence="4">Parallel beta-helix repeat</fullName>
    </submittedName>
</protein>
<evidence type="ECO:0000256" key="1">
    <source>
        <dbReference type="SAM" id="SignalP"/>
    </source>
</evidence>
<evidence type="ECO:0000313" key="5">
    <source>
        <dbReference type="Proteomes" id="UP000007013"/>
    </source>
</evidence>
<dbReference type="InterPro" id="IPR011050">
    <property type="entry name" value="Pectin_lyase_fold/virulence"/>
</dbReference>
<dbReference type="Gene3D" id="2.160.20.10">
    <property type="entry name" value="Single-stranded right-handed beta-helix, Pectin lyase-like"/>
    <property type="match status" value="1"/>
</dbReference>
<dbReference type="SUPFAM" id="SSF51126">
    <property type="entry name" value="Pectin lyase-like"/>
    <property type="match status" value="1"/>
</dbReference>
<dbReference type="AlphaFoldDB" id="B1ZXT7"/>
<dbReference type="CAZy" id="GH87">
    <property type="family name" value="Glycoside Hydrolase Family 87"/>
</dbReference>
<dbReference type="eggNOG" id="COG5434">
    <property type="taxonomic scope" value="Bacteria"/>
</dbReference>
<dbReference type="Pfam" id="PF22816">
    <property type="entry name" value="CatAgl_D2"/>
    <property type="match status" value="1"/>
</dbReference>
<evidence type="ECO:0000313" key="4">
    <source>
        <dbReference type="EMBL" id="ACB74305.1"/>
    </source>
</evidence>
<dbReference type="Pfam" id="PF22815">
    <property type="entry name" value="CatAgl_D1"/>
    <property type="match status" value="1"/>
</dbReference>
<sequence length="584" mass="62983">MSSAFPLRLCCHFTITLATFLFSGHGQAAPVDIGAEIPWTTIEAEAMQTSGTILGPAYGPHRIEMESSGQSCVRLGRAGDYVEFRATAESDSLVLRYSLPDAPAGGGTSSTLTLLINGRPVQTLALSSCNAWLYGTYPFSNDPSLEKPRNFYDELRLKHMKIAQGDLVRLEKTNDDGHACVIDLVDVELMPAPLAPPAGSLSVREFGARGDGVADDTAALRVCIVRAQEMRRVVWVPAGDYLITGDIIVPSGVTIQGAGLWHTTFVGDAALYDQPARRVRFKLTGEDVHLADFAIFGQLNYRNDQEPNDGVVGAGCTGASIRRIWVEHTKAGAWIYNGAQLVIDGCRFRNLLADGVNLCVGTHHSVVENCTARGTGDDCYAIWPAPSDQGHEQRVEKPGHNVIRRCTGQLTFLANGGSLYGGADNVIEDCLFTDIATGCGVLISTTFQTADEEGRVDNTFSGTTQVRNVQLLRCGGYDHTWAWRSALQICLDRRSISGLRISDLEIRDSLSDALSVVAPGRAKGQGTLSNAVLENVVVQNVGLGSTTGRGLWIRSDASGQLQVLNSRIPELRNESGDFEIIMQP</sequence>
<dbReference type="HOGENOM" id="CLU_028886_0_0_0"/>
<keyword evidence="1" id="KW-0732">Signal</keyword>
<accession>B1ZXT7</accession>
<dbReference type="RefSeq" id="WP_012373843.1">
    <property type="nucleotide sequence ID" value="NC_010571.1"/>
</dbReference>
<keyword evidence="5" id="KW-1185">Reference proteome</keyword>
<dbReference type="EMBL" id="CP001032">
    <property type="protein sequence ID" value="ACB74305.1"/>
    <property type="molecule type" value="Genomic_DNA"/>
</dbReference>
<dbReference type="InterPro" id="IPR055149">
    <property type="entry name" value="Agl_cat_D2"/>
</dbReference>
<organism evidence="4 5">
    <name type="scientific">Opitutus terrae (strain DSM 11246 / JCM 15787 / PB90-1)</name>
    <dbReference type="NCBI Taxonomy" id="452637"/>
    <lineage>
        <taxon>Bacteria</taxon>
        <taxon>Pseudomonadati</taxon>
        <taxon>Verrucomicrobiota</taxon>
        <taxon>Opitutia</taxon>
        <taxon>Opitutales</taxon>
        <taxon>Opitutaceae</taxon>
        <taxon>Opitutus</taxon>
    </lineage>
</organism>
<reference evidence="4 5" key="1">
    <citation type="journal article" date="2011" name="J. Bacteriol.">
        <title>Genome sequence of the verrucomicrobium Opitutus terrae PB90-1, an abundant inhabitant of rice paddy soil ecosystems.</title>
        <authorList>
            <person name="van Passel M.W."/>
            <person name="Kant R."/>
            <person name="Palva A."/>
            <person name="Copeland A."/>
            <person name="Lucas S."/>
            <person name="Lapidus A."/>
            <person name="Glavina del Rio T."/>
            <person name="Pitluck S."/>
            <person name="Goltsman E."/>
            <person name="Clum A."/>
            <person name="Sun H."/>
            <person name="Schmutz J."/>
            <person name="Larimer F.W."/>
            <person name="Land M.L."/>
            <person name="Hauser L."/>
            <person name="Kyrpides N."/>
            <person name="Mikhailova N."/>
            <person name="Richardson P.P."/>
            <person name="Janssen P.H."/>
            <person name="de Vos W.M."/>
            <person name="Smidt H."/>
        </authorList>
    </citation>
    <scope>NUCLEOTIDE SEQUENCE [LARGE SCALE GENOMIC DNA]</scope>
    <source>
        <strain evidence="5">DSM 11246 / JCM 15787 / PB90-1</strain>
    </source>
</reference>
<proteinExistence type="predicted"/>
<dbReference type="InterPro" id="IPR006626">
    <property type="entry name" value="PbH1"/>
</dbReference>
<feature type="signal peptide" evidence="1">
    <location>
        <begin position="1"/>
        <end position="28"/>
    </location>
</feature>
<dbReference type="InterPro" id="IPR033801">
    <property type="entry name" value="CBM6-CBM35-CBM36-like_1"/>
</dbReference>
<feature type="domain" description="Alpha-1,3-glucanase catalytic" evidence="3">
    <location>
        <begin position="225"/>
        <end position="540"/>
    </location>
</feature>
<dbReference type="SMART" id="SM00710">
    <property type="entry name" value="PbH1"/>
    <property type="match status" value="6"/>
</dbReference>
<dbReference type="InterPro" id="IPR012334">
    <property type="entry name" value="Pectin_lyas_fold"/>
</dbReference>
<dbReference type="CDD" id="cd14490">
    <property type="entry name" value="CBM6-CBM35-CBM36_like_1"/>
    <property type="match status" value="1"/>
</dbReference>
<gene>
    <name evidence="4" type="ordered locus">Oter_1017</name>
</gene>
<feature type="chain" id="PRO_5002772219" evidence="1">
    <location>
        <begin position="29"/>
        <end position="584"/>
    </location>
</feature>
<dbReference type="KEGG" id="ote:Oter_1017"/>